<evidence type="ECO:0000256" key="1">
    <source>
        <dbReference type="SAM" id="MobiDB-lite"/>
    </source>
</evidence>
<sequence>MNPVMDMTQKCALTTKSNLTSTIKGGDSAPLLCSYETPPAVLHPAPEPSAQEGCGPVGVSLEEGHNYDQRTGAPLLSGKAEIFGDVQSGEEKALETP</sequence>
<evidence type="ECO:0000313" key="2">
    <source>
        <dbReference type="EMBL" id="KAJ7422854.1"/>
    </source>
</evidence>
<reference evidence="2" key="1">
    <citation type="submission" date="2019-10" db="EMBL/GenBank/DDBJ databases">
        <authorList>
            <person name="Soares A.E.R."/>
            <person name="Aleixo A."/>
            <person name="Schneider P."/>
            <person name="Miyaki C.Y."/>
            <person name="Schneider M.P."/>
            <person name="Mello C."/>
            <person name="Vasconcelos A.T.R."/>
        </authorList>
    </citation>
    <scope>NUCLEOTIDE SEQUENCE</scope>
    <source>
        <tissue evidence="2">Muscle</tissue>
    </source>
</reference>
<evidence type="ECO:0000313" key="3">
    <source>
        <dbReference type="Proteomes" id="UP001145742"/>
    </source>
</evidence>
<dbReference type="EMBL" id="WHWB01032941">
    <property type="protein sequence ID" value="KAJ7422854.1"/>
    <property type="molecule type" value="Genomic_DNA"/>
</dbReference>
<protein>
    <submittedName>
        <fullName evidence="2">Uncharacterized protein</fullName>
    </submittedName>
</protein>
<feature type="region of interest" description="Disordered" evidence="1">
    <location>
        <begin position="43"/>
        <end position="72"/>
    </location>
</feature>
<organism evidence="2 3">
    <name type="scientific">Willisornis vidua</name>
    <name type="common">Xingu scale-backed antbird</name>
    <dbReference type="NCBI Taxonomy" id="1566151"/>
    <lineage>
        <taxon>Eukaryota</taxon>
        <taxon>Metazoa</taxon>
        <taxon>Chordata</taxon>
        <taxon>Craniata</taxon>
        <taxon>Vertebrata</taxon>
        <taxon>Euteleostomi</taxon>
        <taxon>Archelosauria</taxon>
        <taxon>Archosauria</taxon>
        <taxon>Dinosauria</taxon>
        <taxon>Saurischia</taxon>
        <taxon>Theropoda</taxon>
        <taxon>Coelurosauria</taxon>
        <taxon>Aves</taxon>
        <taxon>Neognathae</taxon>
        <taxon>Neoaves</taxon>
        <taxon>Telluraves</taxon>
        <taxon>Australaves</taxon>
        <taxon>Passeriformes</taxon>
        <taxon>Thamnophilidae</taxon>
        <taxon>Willisornis</taxon>
    </lineage>
</organism>
<dbReference type="Proteomes" id="UP001145742">
    <property type="component" value="Unassembled WGS sequence"/>
</dbReference>
<gene>
    <name evidence="2" type="ORF">WISP_36420</name>
</gene>
<keyword evidence="3" id="KW-1185">Reference proteome</keyword>
<proteinExistence type="predicted"/>
<name>A0ABQ9DP64_9PASS</name>
<comment type="caution">
    <text evidence="2">The sequence shown here is derived from an EMBL/GenBank/DDBJ whole genome shotgun (WGS) entry which is preliminary data.</text>
</comment>
<accession>A0ABQ9DP64</accession>